<dbReference type="SUPFAM" id="SSF55469">
    <property type="entry name" value="FMN-dependent nitroreductase-like"/>
    <property type="match status" value="1"/>
</dbReference>
<dbReference type="RefSeq" id="WP_204030563.1">
    <property type="nucleotide sequence ID" value="NZ_BOOW01000036.1"/>
</dbReference>
<keyword evidence="2" id="KW-1185">Reference proteome</keyword>
<dbReference type="AlphaFoldDB" id="A0A919RKH7"/>
<dbReference type="EMBL" id="BOOW01000036">
    <property type="protein sequence ID" value="GII95511.1"/>
    <property type="molecule type" value="Genomic_DNA"/>
</dbReference>
<gene>
    <name evidence="1" type="ORF">Ssi02_57420</name>
</gene>
<dbReference type="Proteomes" id="UP000606172">
    <property type="component" value="Unassembled WGS sequence"/>
</dbReference>
<sequence>MVTSFARRVVLTAGQAPSVDNTQPWRFTVGRREFVELPADWDRWLRVADPRGRSLHVSCGAALFNLRLAVRPAQKRPLVSLR</sequence>
<comment type="caution">
    <text evidence="1">The sequence shown here is derived from an EMBL/GenBank/DDBJ whole genome shotgun (WGS) entry which is preliminary data.</text>
</comment>
<evidence type="ECO:0008006" key="3">
    <source>
        <dbReference type="Google" id="ProtNLM"/>
    </source>
</evidence>
<dbReference type="GO" id="GO:0016491">
    <property type="term" value="F:oxidoreductase activity"/>
    <property type="evidence" value="ECO:0007669"/>
    <property type="project" value="InterPro"/>
</dbReference>
<protein>
    <recommendedName>
        <fullName evidence="3">Nitroreductase family protein</fullName>
    </recommendedName>
</protein>
<dbReference type="InterPro" id="IPR000415">
    <property type="entry name" value="Nitroreductase-like"/>
</dbReference>
<reference evidence="1" key="1">
    <citation type="submission" date="2021-01" db="EMBL/GenBank/DDBJ databases">
        <title>Whole genome shotgun sequence of Sinosporangium siamense NBRC 109515.</title>
        <authorList>
            <person name="Komaki H."/>
            <person name="Tamura T."/>
        </authorList>
    </citation>
    <scope>NUCLEOTIDE SEQUENCE</scope>
    <source>
        <strain evidence="1">NBRC 109515</strain>
    </source>
</reference>
<organism evidence="1 2">
    <name type="scientific">Sinosporangium siamense</name>
    <dbReference type="NCBI Taxonomy" id="1367973"/>
    <lineage>
        <taxon>Bacteria</taxon>
        <taxon>Bacillati</taxon>
        <taxon>Actinomycetota</taxon>
        <taxon>Actinomycetes</taxon>
        <taxon>Streptosporangiales</taxon>
        <taxon>Streptosporangiaceae</taxon>
        <taxon>Sinosporangium</taxon>
    </lineage>
</organism>
<accession>A0A919RKH7</accession>
<proteinExistence type="predicted"/>
<evidence type="ECO:0000313" key="2">
    <source>
        <dbReference type="Proteomes" id="UP000606172"/>
    </source>
</evidence>
<evidence type="ECO:0000313" key="1">
    <source>
        <dbReference type="EMBL" id="GII95511.1"/>
    </source>
</evidence>
<name>A0A919RKH7_9ACTN</name>